<dbReference type="PIRSF" id="PIRSF001220">
    <property type="entry name" value="L-ASNase_gatD"/>
    <property type="match status" value="1"/>
</dbReference>
<proteinExistence type="inferred from homology"/>
<evidence type="ECO:0000259" key="6">
    <source>
        <dbReference type="Pfam" id="PF00710"/>
    </source>
</evidence>
<organism evidence="8 9">
    <name type="scientific">Paramagnetospirillum marisnigri</name>
    <dbReference type="NCBI Taxonomy" id="1285242"/>
    <lineage>
        <taxon>Bacteria</taxon>
        <taxon>Pseudomonadati</taxon>
        <taxon>Pseudomonadota</taxon>
        <taxon>Alphaproteobacteria</taxon>
        <taxon>Rhodospirillales</taxon>
        <taxon>Magnetospirillaceae</taxon>
        <taxon>Paramagnetospirillum</taxon>
    </lineage>
</organism>
<comment type="similarity">
    <text evidence="1">Belongs to the asparaginase 1 family.</text>
</comment>
<dbReference type="SUPFAM" id="SSF53774">
    <property type="entry name" value="Glutaminase/Asparaginase"/>
    <property type="match status" value="1"/>
</dbReference>
<feature type="active site" evidence="4">
    <location>
        <position position="14"/>
    </location>
</feature>
<dbReference type="PRINTS" id="PR00139">
    <property type="entry name" value="ASNGLNASE"/>
</dbReference>
<dbReference type="OrthoDB" id="9788068at2"/>
<evidence type="ECO:0000256" key="2">
    <source>
        <dbReference type="PIRSR" id="PIRSR001220-1"/>
    </source>
</evidence>
<comment type="caution">
    <text evidence="8">The sequence shown here is derived from an EMBL/GenBank/DDBJ whole genome shotgun (WGS) entry which is preliminary data.</text>
</comment>
<feature type="binding site" evidence="3">
    <location>
        <position position="68"/>
    </location>
    <ligand>
        <name>substrate</name>
    </ligand>
</feature>
<dbReference type="CDD" id="cd08963">
    <property type="entry name" value="L-asparaginase_I"/>
    <property type="match status" value="1"/>
</dbReference>
<evidence type="ECO:0000313" key="8">
    <source>
        <dbReference type="EMBL" id="OAN54586.1"/>
    </source>
</evidence>
<dbReference type="SMART" id="SM00870">
    <property type="entry name" value="Asparaginase"/>
    <property type="match status" value="1"/>
</dbReference>
<dbReference type="Pfam" id="PF17763">
    <property type="entry name" value="Asparaginase_C"/>
    <property type="match status" value="1"/>
</dbReference>
<dbReference type="GO" id="GO:0004067">
    <property type="term" value="F:asparaginase activity"/>
    <property type="evidence" value="ECO:0007669"/>
    <property type="project" value="UniProtKB-UniRule"/>
</dbReference>
<name>A0A178MVY4_9PROT</name>
<dbReference type="InterPro" id="IPR037152">
    <property type="entry name" value="L-asparaginase_N_sf"/>
</dbReference>
<feature type="active site" evidence="5">
    <location>
        <position position="99"/>
    </location>
</feature>
<reference evidence="8 9" key="1">
    <citation type="submission" date="2016-04" db="EMBL/GenBank/DDBJ databases">
        <title>Draft genome sequence of freshwater magnetotactic bacteria Magnetospirillum marisnigri SP-1 and Magnetospirillum moscoviense BB-1.</title>
        <authorList>
            <person name="Koziaeva V."/>
            <person name="Dziuba M.V."/>
            <person name="Ivanov T.M."/>
            <person name="Kuznetsov B."/>
            <person name="Grouzdev D.S."/>
        </authorList>
    </citation>
    <scope>NUCLEOTIDE SEQUENCE [LARGE SCALE GENOMIC DNA]</scope>
    <source>
        <strain evidence="8 9">SP-1</strain>
    </source>
</reference>
<keyword evidence="9" id="KW-1185">Reference proteome</keyword>
<evidence type="ECO:0000259" key="7">
    <source>
        <dbReference type="Pfam" id="PF17763"/>
    </source>
</evidence>
<protein>
    <recommendedName>
        <fullName evidence="10">L-asparaginase 1</fullName>
    </recommendedName>
</protein>
<evidence type="ECO:0000313" key="9">
    <source>
        <dbReference type="Proteomes" id="UP000078428"/>
    </source>
</evidence>
<dbReference type="PROSITE" id="PS00917">
    <property type="entry name" value="ASN_GLN_ASE_2"/>
    <property type="match status" value="1"/>
</dbReference>
<dbReference type="InterPro" id="IPR036152">
    <property type="entry name" value="Asp/glu_Ase-like_sf"/>
</dbReference>
<evidence type="ECO:0008006" key="10">
    <source>
        <dbReference type="Google" id="ProtNLM"/>
    </source>
</evidence>
<dbReference type="Gene3D" id="3.40.50.1170">
    <property type="entry name" value="L-asparaginase, N-terminal domain"/>
    <property type="match status" value="1"/>
</dbReference>
<dbReference type="InterPro" id="IPR020827">
    <property type="entry name" value="Asparaginase/glutaminase_AS1"/>
</dbReference>
<dbReference type="AlphaFoldDB" id="A0A178MVY4"/>
<dbReference type="InterPro" id="IPR006034">
    <property type="entry name" value="Asparaginase/glutaminase-like"/>
</dbReference>
<dbReference type="InterPro" id="IPR040919">
    <property type="entry name" value="Asparaginase_C"/>
</dbReference>
<dbReference type="Proteomes" id="UP000078428">
    <property type="component" value="Unassembled WGS sequence"/>
</dbReference>
<evidence type="ECO:0000256" key="4">
    <source>
        <dbReference type="PROSITE-ProRule" id="PRU10099"/>
    </source>
</evidence>
<dbReference type="RefSeq" id="WP_068489516.1">
    <property type="nucleotide sequence ID" value="NZ_LWQT01000028.1"/>
</dbReference>
<feature type="active site" description="O-isoaspartyl threonine intermediate" evidence="2">
    <location>
        <position position="14"/>
    </location>
</feature>
<dbReference type="InterPro" id="IPR027474">
    <property type="entry name" value="L-asparaginase_N"/>
</dbReference>
<dbReference type="STRING" id="1285242.A6A04_11705"/>
<dbReference type="InterPro" id="IPR041725">
    <property type="entry name" value="L-asparaginase_I"/>
</dbReference>
<dbReference type="PANTHER" id="PTHR11707">
    <property type="entry name" value="L-ASPARAGINASE"/>
    <property type="match status" value="1"/>
</dbReference>
<evidence type="ECO:0000256" key="3">
    <source>
        <dbReference type="PIRSR" id="PIRSR001220-2"/>
    </source>
</evidence>
<accession>A0A178MVY4</accession>
<evidence type="ECO:0000256" key="5">
    <source>
        <dbReference type="PROSITE-ProRule" id="PRU10100"/>
    </source>
</evidence>
<dbReference type="EMBL" id="LWQT01000028">
    <property type="protein sequence ID" value="OAN54586.1"/>
    <property type="molecule type" value="Genomic_DNA"/>
</dbReference>
<dbReference type="PIRSF" id="PIRSF500176">
    <property type="entry name" value="L_ASNase"/>
    <property type="match status" value="1"/>
</dbReference>
<dbReference type="GO" id="GO:0006520">
    <property type="term" value="P:amino acid metabolic process"/>
    <property type="evidence" value="ECO:0007669"/>
    <property type="project" value="InterPro"/>
</dbReference>
<dbReference type="PROSITE" id="PS00144">
    <property type="entry name" value="ASN_GLN_ASE_1"/>
    <property type="match status" value="1"/>
</dbReference>
<feature type="binding site" evidence="3">
    <location>
        <begin position="99"/>
        <end position="100"/>
    </location>
    <ligand>
        <name>substrate</name>
    </ligand>
</feature>
<dbReference type="PANTHER" id="PTHR11707:SF28">
    <property type="entry name" value="60 KDA LYSOPHOSPHOLIPASE"/>
    <property type="match status" value="1"/>
</dbReference>
<sequence length="353" mass="36256">MTAARVLVLYTGGTIGMVPADPADPASPLVPAPGERLARHLPNPLDGVAWDLVGLTDDRGQPVEPLDSSDISPRHWPWMARSIAAAQLAYDGVVVLHGTDTMAYTGSALAFLLRDLAKPVVLTGAQHPLTTPGGDGAVNFANALRIAGTKASGLPPVPEVSLCFGDVLLRACRATKVSTSAGNAFASPNHPPLGRVRDGIIRIEPSLLRPPPAVETACRADAALEPGVVIATLSPGLGGAALGALLGHDSVKGCVLRGFGSGNAPADPHLLEAIRRTVAAGKPVVGVSQCLEGMVETGRYHSGLGLARAGVLDGGDMTPEAALAKLMWLLPQSDGESLRRAMAADLRGERTPS</sequence>
<evidence type="ECO:0000256" key="1">
    <source>
        <dbReference type="ARBA" id="ARBA00010518"/>
    </source>
</evidence>
<dbReference type="InterPro" id="IPR027475">
    <property type="entry name" value="Asparaginase/glutaminase_AS2"/>
</dbReference>
<dbReference type="Pfam" id="PF00710">
    <property type="entry name" value="Asparaginase"/>
    <property type="match status" value="1"/>
</dbReference>
<dbReference type="Gene3D" id="3.40.50.40">
    <property type="match status" value="1"/>
</dbReference>
<dbReference type="PROSITE" id="PS51732">
    <property type="entry name" value="ASN_GLN_ASE_3"/>
    <property type="match status" value="1"/>
</dbReference>
<feature type="domain" description="L-asparaginase N-terminal" evidence="6">
    <location>
        <begin position="5"/>
        <end position="204"/>
    </location>
</feature>
<dbReference type="InterPro" id="IPR027473">
    <property type="entry name" value="L-asparaginase_C"/>
</dbReference>
<dbReference type="SFLD" id="SFLDS00057">
    <property type="entry name" value="Glutaminase/Asparaginase"/>
    <property type="match status" value="1"/>
</dbReference>
<feature type="domain" description="Asparaginase/glutaminase C-terminal" evidence="7">
    <location>
        <begin position="228"/>
        <end position="338"/>
    </location>
</feature>
<gene>
    <name evidence="8" type="ORF">A6A04_11705</name>
</gene>